<keyword evidence="2" id="KW-0548">Nucleotidyltransferase</keyword>
<keyword evidence="2" id="KW-0808">Transferase</keyword>
<name>A0AAW1MM56_POPJA</name>
<dbReference type="InterPro" id="IPR000477">
    <property type="entry name" value="RT_dom"/>
</dbReference>
<organism evidence="2 3">
    <name type="scientific">Popillia japonica</name>
    <name type="common">Japanese beetle</name>
    <dbReference type="NCBI Taxonomy" id="7064"/>
    <lineage>
        <taxon>Eukaryota</taxon>
        <taxon>Metazoa</taxon>
        <taxon>Ecdysozoa</taxon>
        <taxon>Arthropoda</taxon>
        <taxon>Hexapoda</taxon>
        <taxon>Insecta</taxon>
        <taxon>Pterygota</taxon>
        <taxon>Neoptera</taxon>
        <taxon>Endopterygota</taxon>
        <taxon>Coleoptera</taxon>
        <taxon>Polyphaga</taxon>
        <taxon>Scarabaeiformia</taxon>
        <taxon>Scarabaeidae</taxon>
        <taxon>Rutelinae</taxon>
        <taxon>Popillia</taxon>
    </lineage>
</organism>
<accession>A0AAW1MM56</accession>
<keyword evidence="2" id="KW-0695">RNA-directed DNA polymerase</keyword>
<dbReference type="PROSITE" id="PS50878">
    <property type="entry name" value="RT_POL"/>
    <property type="match status" value="1"/>
</dbReference>
<evidence type="ECO:0000313" key="2">
    <source>
        <dbReference type="EMBL" id="KAK9747039.1"/>
    </source>
</evidence>
<dbReference type="EMBL" id="JASPKY010000035">
    <property type="protein sequence ID" value="KAK9747039.1"/>
    <property type="molecule type" value="Genomic_DNA"/>
</dbReference>
<comment type="caution">
    <text evidence="2">The sequence shown here is derived from an EMBL/GenBank/DDBJ whole genome shotgun (WGS) entry which is preliminary data.</text>
</comment>
<dbReference type="AlphaFoldDB" id="A0AAW1MM56"/>
<keyword evidence="3" id="KW-1185">Reference proteome</keyword>
<protein>
    <submittedName>
        <fullName evidence="2">Reverse transcriptase (RNA-dependent DNA polymerase)</fullName>
    </submittedName>
</protein>
<proteinExistence type="predicted"/>
<evidence type="ECO:0000259" key="1">
    <source>
        <dbReference type="PROSITE" id="PS50878"/>
    </source>
</evidence>
<dbReference type="GO" id="GO:0003964">
    <property type="term" value="F:RNA-directed DNA polymerase activity"/>
    <property type="evidence" value="ECO:0007669"/>
    <property type="project" value="UniProtKB-KW"/>
</dbReference>
<evidence type="ECO:0000313" key="3">
    <source>
        <dbReference type="Proteomes" id="UP001458880"/>
    </source>
</evidence>
<gene>
    <name evidence="2" type="ORF">QE152_g5687</name>
</gene>
<sequence length="92" mass="9883">MPLLPLYHGKVFVGDKLTRKISFRAGVKQGDPLSPALFNAVLDGLITELNEKQPRGTLSSSCKIAALAFADDLLLLLAGVTMTLLRRSCSTP</sequence>
<dbReference type="Proteomes" id="UP001458880">
    <property type="component" value="Unassembled WGS sequence"/>
</dbReference>
<dbReference type="Pfam" id="PF00078">
    <property type="entry name" value="RVT_1"/>
    <property type="match status" value="1"/>
</dbReference>
<feature type="domain" description="Reverse transcriptase" evidence="1">
    <location>
        <begin position="1"/>
        <end position="92"/>
    </location>
</feature>
<reference evidence="2 3" key="1">
    <citation type="journal article" date="2024" name="BMC Genomics">
        <title>De novo assembly and annotation of Popillia japonica's genome with initial clues to its potential as an invasive pest.</title>
        <authorList>
            <person name="Cucini C."/>
            <person name="Boschi S."/>
            <person name="Funari R."/>
            <person name="Cardaioli E."/>
            <person name="Iannotti N."/>
            <person name="Marturano G."/>
            <person name="Paoli F."/>
            <person name="Bruttini M."/>
            <person name="Carapelli A."/>
            <person name="Frati F."/>
            <person name="Nardi F."/>
        </authorList>
    </citation>
    <scope>NUCLEOTIDE SEQUENCE [LARGE SCALE GENOMIC DNA]</scope>
    <source>
        <strain evidence="2">DMR45628</strain>
    </source>
</reference>